<dbReference type="SMART" id="SM00530">
    <property type="entry name" value="HTH_XRE"/>
    <property type="match status" value="2"/>
</dbReference>
<reference evidence="2 3" key="1">
    <citation type="submission" date="2019-11" db="EMBL/GenBank/DDBJ databases">
        <title>Streptomyces typhae sp. nov., a novel endophytic actinomycete isolated from the root of cattail pollen (Typha angustifolia L.).</title>
        <authorList>
            <person name="Peng C."/>
        </authorList>
    </citation>
    <scope>NUCLEOTIDE SEQUENCE [LARGE SCALE GENOMIC DNA]</scope>
    <source>
        <strain evidence="3">p1417</strain>
    </source>
</reference>
<organism evidence="2 3">
    <name type="scientific">Streptomyces typhae</name>
    <dbReference type="NCBI Taxonomy" id="2681492"/>
    <lineage>
        <taxon>Bacteria</taxon>
        <taxon>Bacillati</taxon>
        <taxon>Actinomycetota</taxon>
        <taxon>Actinomycetes</taxon>
        <taxon>Kitasatosporales</taxon>
        <taxon>Streptomycetaceae</taxon>
        <taxon>Streptomyces</taxon>
    </lineage>
</organism>
<dbReference type="InterPro" id="IPR001387">
    <property type="entry name" value="Cro/C1-type_HTH"/>
</dbReference>
<dbReference type="Pfam" id="PF13560">
    <property type="entry name" value="HTH_31"/>
    <property type="match status" value="2"/>
</dbReference>
<sequence length="371" mass="41509">MRWRACSETASCAHLISICRGQRTDAGPGRFGIHRGASMGRHAKDLPTDHVNSRVVDFAAALRRLRRKAGQPTLAVMAKQSGFSTASLSAAAGGYVLPSWRVTTAYVEACGADPQTWRGRWEAVRRELRPQEFMSDESVDSLNLDPEQRRRASWKRTWERWDRTGVILPPHRAETALYLRIALQSLRAYRSLSLRQLAQLMPYSHSTVAAALSGARPVSAQFLSNFLQACGATTFSERVSWLNLLASANPDQQRAAESSIAASAKASGGRFIAAQSWRSALPTSSEISRLKSFSIRKRSEHLRDWLMANLSNSERRALYRRAEKVTRVSAAQLSLFERGEWNLTLKQLNYFVKEAQVHGFEDIDPVIESGY</sequence>
<protein>
    <submittedName>
        <fullName evidence="2">Helix-turn-helix domain-containing protein</fullName>
    </submittedName>
</protein>
<accession>A0A6L6XA52</accession>
<name>A0A6L6XA52_9ACTN</name>
<comment type="caution">
    <text evidence="2">The sequence shown here is derived from an EMBL/GenBank/DDBJ whole genome shotgun (WGS) entry which is preliminary data.</text>
</comment>
<evidence type="ECO:0000313" key="3">
    <source>
        <dbReference type="Proteomes" id="UP000483802"/>
    </source>
</evidence>
<evidence type="ECO:0000259" key="1">
    <source>
        <dbReference type="PROSITE" id="PS50943"/>
    </source>
</evidence>
<keyword evidence="3" id="KW-1185">Reference proteome</keyword>
<dbReference type="AlphaFoldDB" id="A0A6L6XA52"/>
<dbReference type="GO" id="GO:0003677">
    <property type="term" value="F:DNA binding"/>
    <property type="evidence" value="ECO:0007669"/>
    <property type="project" value="InterPro"/>
</dbReference>
<evidence type="ECO:0000313" key="2">
    <source>
        <dbReference type="EMBL" id="MVO90577.1"/>
    </source>
</evidence>
<dbReference type="Proteomes" id="UP000483802">
    <property type="component" value="Unassembled WGS sequence"/>
</dbReference>
<dbReference type="EMBL" id="WPNZ01000035">
    <property type="protein sequence ID" value="MVO90577.1"/>
    <property type="molecule type" value="Genomic_DNA"/>
</dbReference>
<proteinExistence type="predicted"/>
<gene>
    <name evidence="2" type="ORF">GPA10_38965</name>
</gene>
<dbReference type="PROSITE" id="PS50943">
    <property type="entry name" value="HTH_CROC1"/>
    <property type="match status" value="1"/>
</dbReference>
<dbReference type="SUPFAM" id="SSF47413">
    <property type="entry name" value="lambda repressor-like DNA-binding domains"/>
    <property type="match status" value="1"/>
</dbReference>
<feature type="non-terminal residue" evidence="2">
    <location>
        <position position="371"/>
    </location>
</feature>
<dbReference type="InterPro" id="IPR010982">
    <property type="entry name" value="Lambda_DNA-bd_dom_sf"/>
</dbReference>
<feature type="domain" description="HTH cro/C1-type" evidence="1">
    <location>
        <begin position="183"/>
        <end position="242"/>
    </location>
</feature>